<protein>
    <submittedName>
        <fullName evidence="1">Uncharacterized protein</fullName>
    </submittedName>
</protein>
<name>A0A4Y9ZET9_9AGAM</name>
<sequence length="433" mass="48610">MLWMAYVMMLENDGLNERQLREYAGMDLWLRDFWFDPHGASCATAALRDNLWPPSTDIAALTMWLFWFLLRPEDYTILDDTTFKTVISILKLLALAAHQASHFALGDGLTLLRRDVSVPLQAYPVCQPSWADFQPELSLRQSSIPLSYADYPPLAPTPLAAPAILSYLSLAPKSTSPAEVSLHASPLNPSSVAMQIPMSMEWESEWKRCLNLATPGAKRDPPGAFRPGSMEGVWEGLFTYMDFTAYAALLSGAPPPTLHKSLVARHQQTWRLCEYHLLAPESEDELAVNPDRYRPLSPGDPLRAYLPAGIDIQIVRDGLRVHEPGRASTLFYHRTKEHAHITPEYASRVLEILVAGEGHSAWGQFNLIGRIRRDDGFISLSKEYVDDGDRGKWLYRGYLVGDVSGNMAGRWRDTLSPPAVSGYEGCFFMGRRR</sequence>
<gene>
    <name evidence="1" type="ORF">EWM64_g10900</name>
</gene>
<dbReference type="EMBL" id="SFCI01003292">
    <property type="protein sequence ID" value="TFY73112.1"/>
    <property type="molecule type" value="Genomic_DNA"/>
</dbReference>
<dbReference type="OrthoDB" id="3263050at2759"/>
<proteinExistence type="predicted"/>
<comment type="caution">
    <text evidence="1">The sequence shown here is derived from an EMBL/GenBank/DDBJ whole genome shotgun (WGS) entry which is preliminary data.</text>
</comment>
<evidence type="ECO:0000313" key="1">
    <source>
        <dbReference type="EMBL" id="TFY73112.1"/>
    </source>
</evidence>
<reference evidence="1 2" key="1">
    <citation type="submission" date="2019-02" db="EMBL/GenBank/DDBJ databases">
        <title>Genome sequencing of the rare red list fungi Hericium alpestre (H. flagellum).</title>
        <authorList>
            <person name="Buettner E."/>
            <person name="Kellner H."/>
        </authorList>
    </citation>
    <scope>NUCLEOTIDE SEQUENCE [LARGE SCALE GENOMIC DNA]</scope>
    <source>
        <strain evidence="1 2">DSM 108284</strain>
    </source>
</reference>
<accession>A0A4Y9ZET9</accession>
<keyword evidence="2" id="KW-1185">Reference proteome</keyword>
<dbReference type="Proteomes" id="UP000298061">
    <property type="component" value="Unassembled WGS sequence"/>
</dbReference>
<organism evidence="1 2">
    <name type="scientific">Hericium alpestre</name>
    <dbReference type="NCBI Taxonomy" id="135208"/>
    <lineage>
        <taxon>Eukaryota</taxon>
        <taxon>Fungi</taxon>
        <taxon>Dikarya</taxon>
        <taxon>Basidiomycota</taxon>
        <taxon>Agaricomycotina</taxon>
        <taxon>Agaricomycetes</taxon>
        <taxon>Russulales</taxon>
        <taxon>Hericiaceae</taxon>
        <taxon>Hericium</taxon>
    </lineage>
</organism>
<dbReference type="AlphaFoldDB" id="A0A4Y9ZET9"/>
<evidence type="ECO:0000313" key="2">
    <source>
        <dbReference type="Proteomes" id="UP000298061"/>
    </source>
</evidence>